<comment type="caution">
    <text evidence="2">The sequence shown here is derived from an EMBL/GenBank/DDBJ whole genome shotgun (WGS) entry which is preliminary data.</text>
</comment>
<evidence type="ECO:0000259" key="1">
    <source>
        <dbReference type="PROSITE" id="PS50943"/>
    </source>
</evidence>
<dbReference type="GO" id="GO:0003677">
    <property type="term" value="F:DNA binding"/>
    <property type="evidence" value="ECO:0007669"/>
    <property type="project" value="InterPro"/>
</dbReference>
<dbReference type="CDD" id="cd00093">
    <property type="entry name" value="HTH_XRE"/>
    <property type="match status" value="1"/>
</dbReference>
<reference evidence="2 3" key="1">
    <citation type="submission" date="2016-10" db="EMBL/GenBank/DDBJ databases">
        <title>Arsenicibacter rosenii gen. nov., sp. nov., an efficient arsenic-methylating bacterium isolated from an arsenic-contaminated paddy soil.</title>
        <authorList>
            <person name="Huang K."/>
        </authorList>
    </citation>
    <scope>NUCLEOTIDE SEQUENCE [LARGE SCALE GENOMIC DNA]</scope>
    <source>
        <strain evidence="2 3">SM-1</strain>
    </source>
</reference>
<dbReference type="OrthoDB" id="678731at2"/>
<protein>
    <recommendedName>
        <fullName evidence="1">HTH cro/C1-type domain-containing protein</fullName>
    </recommendedName>
</protein>
<organism evidence="2 3">
    <name type="scientific">Arsenicibacter rosenii</name>
    <dbReference type="NCBI Taxonomy" id="1750698"/>
    <lineage>
        <taxon>Bacteria</taxon>
        <taxon>Pseudomonadati</taxon>
        <taxon>Bacteroidota</taxon>
        <taxon>Cytophagia</taxon>
        <taxon>Cytophagales</taxon>
        <taxon>Spirosomataceae</taxon>
        <taxon>Arsenicibacter</taxon>
    </lineage>
</organism>
<dbReference type="SMART" id="SM00530">
    <property type="entry name" value="HTH_XRE"/>
    <property type="match status" value="1"/>
</dbReference>
<gene>
    <name evidence="2" type="ORF">BLX24_24455</name>
</gene>
<dbReference type="PROSITE" id="PS50943">
    <property type="entry name" value="HTH_CROC1"/>
    <property type="match status" value="1"/>
</dbReference>
<dbReference type="Gene3D" id="1.10.260.40">
    <property type="entry name" value="lambda repressor-like DNA-binding domains"/>
    <property type="match status" value="1"/>
</dbReference>
<dbReference type="InterPro" id="IPR001387">
    <property type="entry name" value="Cro/C1-type_HTH"/>
</dbReference>
<dbReference type="EMBL" id="MORL01000022">
    <property type="protein sequence ID" value="OIN56474.1"/>
    <property type="molecule type" value="Genomic_DNA"/>
</dbReference>
<accession>A0A1S2VCN4</accession>
<dbReference type="AlphaFoldDB" id="A0A1S2VCN4"/>
<feature type="domain" description="HTH cro/C1-type" evidence="1">
    <location>
        <begin position="25"/>
        <end position="78"/>
    </location>
</feature>
<dbReference type="RefSeq" id="WP_071505859.1">
    <property type="nucleotide sequence ID" value="NZ_MORL01000022.1"/>
</dbReference>
<sequence length="140" mass="15860">MTRAELLESKGYWIAKVQLDLYNELDAYMEANGLNRTQLAERLGVTKGYISQVLNGDFDHKISKLVDLALIMGKAPVITYPKLIDVIIADANEENEESILPFQYSVAGGVQVESLEIDYEHTSSNTLDPNYYFTYNEESR</sequence>
<proteinExistence type="predicted"/>
<evidence type="ECO:0000313" key="3">
    <source>
        <dbReference type="Proteomes" id="UP000181790"/>
    </source>
</evidence>
<keyword evidence="3" id="KW-1185">Reference proteome</keyword>
<dbReference type="Pfam" id="PF01381">
    <property type="entry name" value="HTH_3"/>
    <property type="match status" value="1"/>
</dbReference>
<evidence type="ECO:0000313" key="2">
    <source>
        <dbReference type="EMBL" id="OIN56474.1"/>
    </source>
</evidence>
<name>A0A1S2VCN4_9BACT</name>
<dbReference type="InterPro" id="IPR010982">
    <property type="entry name" value="Lambda_DNA-bd_dom_sf"/>
</dbReference>
<dbReference type="SUPFAM" id="SSF47413">
    <property type="entry name" value="lambda repressor-like DNA-binding domains"/>
    <property type="match status" value="1"/>
</dbReference>
<dbReference type="Proteomes" id="UP000181790">
    <property type="component" value="Unassembled WGS sequence"/>
</dbReference>